<organism evidence="3 4">
    <name type="scientific">Phanerochaete sordida</name>
    <dbReference type="NCBI Taxonomy" id="48140"/>
    <lineage>
        <taxon>Eukaryota</taxon>
        <taxon>Fungi</taxon>
        <taxon>Dikarya</taxon>
        <taxon>Basidiomycota</taxon>
        <taxon>Agaricomycotina</taxon>
        <taxon>Agaricomycetes</taxon>
        <taxon>Polyporales</taxon>
        <taxon>Phanerochaetaceae</taxon>
        <taxon>Phanerochaete</taxon>
    </lineage>
</organism>
<dbReference type="OrthoDB" id="3215951at2759"/>
<evidence type="ECO:0008006" key="5">
    <source>
        <dbReference type="Google" id="ProtNLM"/>
    </source>
</evidence>
<name>A0A9P3G9F7_9APHY</name>
<dbReference type="Gene3D" id="3.40.50.1820">
    <property type="entry name" value="alpha/beta hydrolase"/>
    <property type="match status" value="1"/>
</dbReference>
<evidence type="ECO:0000256" key="1">
    <source>
        <dbReference type="ARBA" id="ARBA00010088"/>
    </source>
</evidence>
<dbReference type="AlphaFoldDB" id="A0A9P3G9F7"/>
<dbReference type="Proteomes" id="UP000703269">
    <property type="component" value="Unassembled WGS sequence"/>
</dbReference>
<comment type="caution">
    <text evidence="3">The sequence shown here is derived from an EMBL/GenBank/DDBJ whole genome shotgun (WGS) entry which is preliminary data.</text>
</comment>
<dbReference type="PANTHER" id="PTHR21661:SF35">
    <property type="entry name" value="EPOXIDE HYDROLASE"/>
    <property type="match status" value="1"/>
</dbReference>
<reference evidence="3 4" key="1">
    <citation type="submission" date="2021-08" db="EMBL/GenBank/DDBJ databases">
        <title>Draft Genome Sequence of Phanerochaete sordida strain YK-624.</title>
        <authorList>
            <person name="Mori T."/>
            <person name="Dohra H."/>
            <person name="Suzuki T."/>
            <person name="Kawagishi H."/>
            <person name="Hirai H."/>
        </authorList>
    </citation>
    <scope>NUCLEOTIDE SEQUENCE [LARGE SCALE GENOMIC DNA]</scope>
    <source>
        <strain evidence="3 4">YK-624</strain>
    </source>
</reference>
<proteinExistence type="inferred from homology"/>
<evidence type="ECO:0000313" key="4">
    <source>
        <dbReference type="Proteomes" id="UP000703269"/>
    </source>
</evidence>
<keyword evidence="2" id="KW-0378">Hydrolase</keyword>
<dbReference type="InterPro" id="IPR029058">
    <property type="entry name" value="AB_hydrolase_fold"/>
</dbReference>
<dbReference type="EMBL" id="BPQB01000023">
    <property type="protein sequence ID" value="GJE91833.1"/>
    <property type="molecule type" value="Genomic_DNA"/>
</dbReference>
<protein>
    <recommendedName>
        <fullName evidence="5">Epoxide hydrolase</fullName>
    </recommendedName>
</protein>
<dbReference type="GO" id="GO:0004301">
    <property type="term" value="F:epoxide hydrolase activity"/>
    <property type="evidence" value="ECO:0007669"/>
    <property type="project" value="TreeGrafter"/>
</dbReference>
<accession>A0A9P3G9F7</accession>
<gene>
    <name evidence="3" type="ORF">PsYK624_079840</name>
</gene>
<dbReference type="SUPFAM" id="SSF53474">
    <property type="entry name" value="alpha/beta-Hydrolases"/>
    <property type="match status" value="1"/>
</dbReference>
<comment type="similarity">
    <text evidence="1">Belongs to the peptidase S33 family.</text>
</comment>
<sequence>MVTRGPKKKLTWIHIYLFSHTQSTSSAATSIRIYYEAVQGGDLRVDALARPELYNGAVPLGISIFPKELWVQPALWHHTIGKIVYSKRHESGGHFAGHERPEELVADMRSTFSLPAVASSF</sequence>
<keyword evidence="4" id="KW-1185">Reference proteome</keyword>
<evidence type="ECO:0000256" key="2">
    <source>
        <dbReference type="ARBA" id="ARBA00022801"/>
    </source>
</evidence>
<dbReference type="GO" id="GO:0097176">
    <property type="term" value="P:epoxide metabolic process"/>
    <property type="evidence" value="ECO:0007669"/>
    <property type="project" value="TreeGrafter"/>
</dbReference>
<dbReference type="PANTHER" id="PTHR21661">
    <property type="entry name" value="EPOXIDE HYDROLASE 1-RELATED"/>
    <property type="match status" value="1"/>
</dbReference>
<evidence type="ECO:0000313" key="3">
    <source>
        <dbReference type="EMBL" id="GJE91833.1"/>
    </source>
</evidence>